<dbReference type="InterPro" id="IPR011011">
    <property type="entry name" value="Znf_FYVE_PHD"/>
</dbReference>
<sequence>MATELIMPSVNTQPGYNFYAERPQHHRSQSYQIPQHGVNYSGVSSLSSSNSSGNSPTSPKGYHPPSPPSLHARRPETERVSFEAHSDPQGFTFRRYLAGSAVSRLTRRSTGDSGKTFDEEELDVELFPDVTAMPTRRHWKPDPASTVCDDPTCKRTFGYFTRRHHCRRCGNIFCDMHSSNTVPLDQDANYNPRGSPSRSCNHCYAEYQSWRSRNSSRNSSSASSEAAGASATDPKACNSIAASSAALAGLGLAKGASVAASVPSDWNWSTF</sequence>
<keyword evidence="8" id="KW-1185">Reference proteome</keyword>
<dbReference type="InterPro" id="IPR013083">
    <property type="entry name" value="Znf_RING/FYVE/PHD"/>
</dbReference>
<dbReference type="OrthoDB" id="10018316at2759"/>
<keyword evidence="3" id="KW-0862">Zinc</keyword>
<dbReference type="Proteomes" id="UP000233524">
    <property type="component" value="Unassembled WGS sequence"/>
</dbReference>
<name>A0A2N3NKH2_9PEZI</name>
<feature type="compositionally biased region" description="Low complexity" evidence="5">
    <location>
        <begin position="37"/>
        <end position="55"/>
    </location>
</feature>
<dbReference type="InterPro" id="IPR000306">
    <property type="entry name" value="Znf_FYVE"/>
</dbReference>
<keyword evidence="1" id="KW-0479">Metal-binding</keyword>
<dbReference type="InParanoid" id="A0A2N3NKH2"/>
<evidence type="ECO:0000256" key="3">
    <source>
        <dbReference type="ARBA" id="ARBA00022833"/>
    </source>
</evidence>
<evidence type="ECO:0000256" key="5">
    <source>
        <dbReference type="SAM" id="MobiDB-lite"/>
    </source>
</evidence>
<dbReference type="SUPFAM" id="SSF57903">
    <property type="entry name" value="FYVE/PHD zinc finger"/>
    <property type="match status" value="1"/>
</dbReference>
<evidence type="ECO:0000313" key="7">
    <source>
        <dbReference type="EMBL" id="PKS12930.1"/>
    </source>
</evidence>
<evidence type="ECO:0000259" key="6">
    <source>
        <dbReference type="PROSITE" id="PS50178"/>
    </source>
</evidence>
<comment type="caution">
    <text evidence="7">The sequence shown here is derived from an EMBL/GenBank/DDBJ whole genome shotgun (WGS) entry which is preliminary data.</text>
</comment>
<evidence type="ECO:0000313" key="8">
    <source>
        <dbReference type="Proteomes" id="UP000233524"/>
    </source>
</evidence>
<gene>
    <name evidence="7" type="ORF">jhhlp_000271</name>
</gene>
<feature type="compositionally biased region" description="Basic and acidic residues" evidence="5">
    <location>
        <begin position="73"/>
        <end position="85"/>
    </location>
</feature>
<evidence type="ECO:0000256" key="4">
    <source>
        <dbReference type="PROSITE-ProRule" id="PRU00091"/>
    </source>
</evidence>
<dbReference type="CDD" id="cd15760">
    <property type="entry name" value="FYVE_scVPS27p_like"/>
    <property type="match status" value="1"/>
</dbReference>
<dbReference type="GO" id="GO:0008270">
    <property type="term" value="F:zinc ion binding"/>
    <property type="evidence" value="ECO:0007669"/>
    <property type="project" value="UniProtKB-KW"/>
</dbReference>
<dbReference type="InterPro" id="IPR017455">
    <property type="entry name" value="Znf_FYVE-rel"/>
</dbReference>
<protein>
    <recommendedName>
        <fullName evidence="6">FYVE-type domain-containing protein</fullName>
    </recommendedName>
</protein>
<dbReference type="SMART" id="SM00064">
    <property type="entry name" value="FYVE"/>
    <property type="match status" value="1"/>
</dbReference>
<organism evidence="7 8">
    <name type="scientific">Lomentospora prolificans</name>
    <dbReference type="NCBI Taxonomy" id="41688"/>
    <lineage>
        <taxon>Eukaryota</taxon>
        <taxon>Fungi</taxon>
        <taxon>Dikarya</taxon>
        <taxon>Ascomycota</taxon>
        <taxon>Pezizomycotina</taxon>
        <taxon>Sordariomycetes</taxon>
        <taxon>Hypocreomycetidae</taxon>
        <taxon>Microascales</taxon>
        <taxon>Microascaceae</taxon>
        <taxon>Lomentospora</taxon>
    </lineage>
</organism>
<dbReference type="STRING" id="41688.A0A2N3NKH2"/>
<keyword evidence="2 4" id="KW-0863">Zinc-finger</keyword>
<feature type="domain" description="FYVE-type" evidence="6">
    <location>
        <begin position="153"/>
        <end position="208"/>
    </location>
</feature>
<dbReference type="PROSITE" id="PS50178">
    <property type="entry name" value="ZF_FYVE"/>
    <property type="match status" value="1"/>
</dbReference>
<dbReference type="PANTHER" id="PTHR23164">
    <property type="entry name" value="EARLY ENDOSOME ANTIGEN 1"/>
    <property type="match status" value="1"/>
</dbReference>
<evidence type="ECO:0000256" key="1">
    <source>
        <dbReference type="ARBA" id="ARBA00022723"/>
    </source>
</evidence>
<dbReference type="Pfam" id="PF01363">
    <property type="entry name" value="FYVE"/>
    <property type="match status" value="1"/>
</dbReference>
<reference evidence="7 8" key="1">
    <citation type="journal article" date="2017" name="G3 (Bethesda)">
        <title>First Draft Genome Sequence of the Pathogenic Fungus Lomentospora prolificans (Formerly Scedosporium prolificans).</title>
        <authorList>
            <person name="Luo R."/>
            <person name="Zimin A."/>
            <person name="Workman R."/>
            <person name="Fan Y."/>
            <person name="Pertea G."/>
            <person name="Grossman N."/>
            <person name="Wear M.P."/>
            <person name="Jia B."/>
            <person name="Miller H."/>
            <person name="Casadevall A."/>
            <person name="Timp W."/>
            <person name="Zhang S.X."/>
            <person name="Salzberg S.L."/>
        </authorList>
    </citation>
    <scope>NUCLEOTIDE SEQUENCE [LARGE SCALE GENOMIC DNA]</scope>
    <source>
        <strain evidence="7 8">JHH-5317</strain>
    </source>
</reference>
<dbReference type="PANTHER" id="PTHR23164:SF30">
    <property type="entry name" value="EARLY ENDOSOME ANTIGEN 1"/>
    <property type="match status" value="1"/>
</dbReference>
<dbReference type="EMBL" id="NLAX01000002">
    <property type="protein sequence ID" value="PKS12930.1"/>
    <property type="molecule type" value="Genomic_DNA"/>
</dbReference>
<proteinExistence type="predicted"/>
<evidence type="ECO:0000256" key="2">
    <source>
        <dbReference type="ARBA" id="ARBA00022771"/>
    </source>
</evidence>
<accession>A0A2N3NKH2</accession>
<feature type="region of interest" description="Disordered" evidence="5">
    <location>
        <begin position="36"/>
        <end position="85"/>
    </location>
</feature>
<dbReference type="AlphaFoldDB" id="A0A2N3NKH2"/>
<dbReference type="Gene3D" id="3.30.40.10">
    <property type="entry name" value="Zinc/RING finger domain, C3HC4 (zinc finger)"/>
    <property type="match status" value="1"/>
</dbReference>
<dbReference type="VEuPathDB" id="FungiDB:jhhlp_000271"/>